<evidence type="ECO:0000313" key="2">
    <source>
        <dbReference type="Proteomes" id="UP000220133"/>
    </source>
</evidence>
<dbReference type="KEGG" id="cbae:COR50_02180"/>
<dbReference type="OrthoDB" id="670470at2"/>
<name>A0A291QQ69_9BACT</name>
<dbReference type="RefSeq" id="WP_098192455.1">
    <property type="nucleotide sequence ID" value="NZ_CP023777.1"/>
</dbReference>
<dbReference type="PROSITE" id="PS51257">
    <property type="entry name" value="PROKAR_LIPOPROTEIN"/>
    <property type="match status" value="1"/>
</dbReference>
<gene>
    <name evidence="1" type="ORF">COR50_02180</name>
</gene>
<sequence>MKKRTYIINTLALLIILGLASCDKEGDKVVPNILALKPFQMSGFVIGDTLEQYFDNQKVRELYGRNITYSNFLFDKDVMEMEFRSKRSGKVVHTQQFNIKNDSAIVPNFYYDGKQFSGTYDYPAVEGTKFLVNFYADLPADAAPMDIVIEAEEIIYDYSTPPYMFTINSYTIPLVQNINPREWTEYIEIKLSGIEKTDPESQIQAYVFMKKSGSDEYYCNNSRNFSYIGVQMPGEYTTQGLVASWYLGYTDQNSNISIEPQINLVDIFR</sequence>
<accession>A0A291QQ69</accession>
<dbReference type="AlphaFoldDB" id="A0A291QQ69"/>
<protein>
    <submittedName>
        <fullName evidence="1">Uncharacterized protein</fullName>
    </submittedName>
</protein>
<keyword evidence="2" id="KW-1185">Reference proteome</keyword>
<organism evidence="1 2">
    <name type="scientific">Chitinophaga caeni</name>
    <dbReference type="NCBI Taxonomy" id="2029983"/>
    <lineage>
        <taxon>Bacteria</taxon>
        <taxon>Pseudomonadati</taxon>
        <taxon>Bacteroidota</taxon>
        <taxon>Chitinophagia</taxon>
        <taxon>Chitinophagales</taxon>
        <taxon>Chitinophagaceae</taxon>
        <taxon>Chitinophaga</taxon>
    </lineage>
</organism>
<dbReference type="Proteomes" id="UP000220133">
    <property type="component" value="Chromosome"/>
</dbReference>
<dbReference type="EMBL" id="CP023777">
    <property type="protein sequence ID" value="ATL46065.1"/>
    <property type="molecule type" value="Genomic_DNA"/>
</dbReference>
<proteinExistence type="predicted"/>
<reference evidence="1 2" key="1">
    <citation type="submission" date="2017-10" db="EMBL/GenBank/DDBJ databases">
        <title>Paenichitinophaga pekingensis gen. nov., sp. nov., isolated from activated sludge.</title>
        <authorList>
            <person name="Jin D."/>
            <person name="Kong X."/>
            <person name="Deng Y."/>
            <person name="Bai Z."/>
        </authorList>
    </citation>
    <scope>NUCLEOTIDE SEQUENCE [LARGE SCALE GENOMIC DNA]</scope>
    <source>
        <strain evidence="1 2">13</strain>
    </source>
</reference>
<evidence type="ECO:0000313" key="1">
    <source>
        <dbReference type="EMBL" id="ATL46065.1"/>
    </source>
</evidence>